<dbReference type="Pfam" id="PF06580">
    <property type="entry name" value="His_kinase"/>
    <property type="match status" value="1"/>
</dbReference>
<protein>
    <recommendedName>
        <fullName evidence="10">Circadian input-output histidine kinase CikA</fullName>
        <ecNumber evidence="3">2.7.13.3</ecNumber>
    </recommendedName>
</protein>
<dbReference type="Pfam" id="PF02518">
    <property type="entry name" value="HATPase_c"/>
    <property type="match status" value="2"/>
</dbReference>
<dbReference type="GO" id="GO:0000155">
    <property type="term" value="F:phosphorelay sensor kinase activity"/>
    <property type="evidence" value="ECO:0007669"/>
    <property type="project" value="InterPro"/>
</dbReference>
<feature type="transmembrane region" description="Helical" evidence="12">
    <location>
        <begin position="215"/>
        <end position="237"/>
    </location>
</feature>
<dbReference type="Pfam" id="PF07695">
    <property type="entry name" value="7TMR-DISM_7TM"/>
    <property type="match status" value="1"/>
</dbReference>
<dbReference type="SUPFAM" id="SSF47384">
    <property type="entry name" value="Homodimeric domain of signal transducing histidine kinase"/>
    <property type="match status" value="1"/>
</dbReference>
<evidence type="ECO:0000256" key="7">
    <source>
        <dbReference type="ARBA" id="ARBA00022777"/>
    </source>
</evidence>
<gene>
    <name evidence="15" type="ORF">IDH44_03875</name>
</gene>
<evidence type="ECO:0000259" key="13">
    <source>
        <dbReference type="PROSITE" id="PS50109"/>
    </source>
</evidence>
<keyword evidence="4 11" id="KW-0597">Phosphoprotein</keyword>
<dbReference type="PRINTS" id="PR00344">
    <property type="entry name" value="BCTRLSENSOR"/>
</dbReference>
<evidence type="ECO:0000256" key="5">
    <source>
        <dbReference type="ARBA" id="ARBA00022679"/>
    </source>
</evidence>
<keyword evidence="5" id="KW-0808">Transferase</keyword>
<dbReference type="SUPFAM" id="SSF49785">
    <property type="entry name" value="Galactose-binding domain-like"/>
    <property type="match status" value="1"/>
</dbReference>
<dbReference type="GO" id="GO:0005886">
    <property type="term" value="C:plasma membrane"/>
    <property type="evidence" value="ECO:0007669"/>
    <property type="project" value="TreeGrafter"/>
</dbReference>
<dbReference type="CDD" id="cd16922">
    <property type="entry name" value="HATPase_EvgS-ArcB-TorS-like"/>
    <property type="match status" value="1"/>
</dbReference>
<dbReference type="InterPro" id="IPR011006">
    <property type="entry name" value="CheY-like_superfamily"/>
</dbReference>
<accession>A0A927BPF9</accession>
<comment type="catalytic activity">
    <reaction evidence="1">
        <text>ATP + protein L-histidine = ADP + protein N-phospho-L-histidine.</text>
        <dbReference type="EC" id="2.7.13.3"/>
    </reaction>
</comment>
<dbReference type="RefSeq" id="WP_190914887.1">
    <property type="nucleotide sequence ID" value="NZ_JACXIZ010000010.1"/>
</dbReference>
<feature type="domain" description="Histidine kinase" evidence="13">
    <location>
        <begin position="941"/>
        <end position="1039"/>
    </location>
</feature>
<dbReference type="InterPro" id="IPR003661">
    <property type="entry name" value="HisK_dim/P_dom"/>
</dbReference>
<keyword evidence="12" id="KW-0472">Membrane</keyword>
<evidence type="ECO:0000256" key="8">
    <source>
        <dbReference type="ARBA" id="ARBA00022840"/>
    </source>
</evidence>
<dbReference type="CDD" id="cd00082">
    <property type="entry name" value="HisKA"/>
    <property type="match status" value="1"/>
</dbReference>
<feature type="transmembrane region" description="Helical" evidence="12">
    <location>
        <begin position="340"/>
        <end position="359"/>
    </location>
</feature>
<dbReference type="AlphaFoldDB" id="A0A927BPF9"/>
<keyword evidence="6" id="KW-0547">Nucleotide-binding</keyword>
<evidence type="ECO:0000256" key="11">
    <source>
        <dbReference type="PROSITE-ProRule" id="PRU00169"/>
    </source>
</evidence>
<feature type="transmembrane region" description="Helical" evidence="12">
    <location>
        <begin position="281"/>
        <end position="298"/>
    </location>
</feature>
<evidence type="ECO:0000256" key="3">
    <source>
        <dbReference type="ARBA" id="ARBA00012438"/>
    </source>
</evidence>
<dbReference type="Gene3D" id="3.30.565.10">
    <property type="entry name" value="Histidine kinase-like ATPase, C-terminal domain"/>
    <property type="match status" value="2"/>
</dbReference>
<name>A0A927BPF9_9BACL</name>
<keyword evidence="12" id="KW-1133">Transmembrane helix</keyword>
<dbReference type="SUPFAM" id="SSF52172">
    <property type="entry name" value="CheY-like"/>
    <property type="match status" value="1"/>
</dbReference>
<dbReference type="Gene3D" id="2.60.120.260">
    <property type="entry name" value="Galactose-binding domain-like"/>
    <property type="match status" value="1"/>
</dbReference>
<evidence type="ECO:0000256" key="6">
    <source>
        <dbReference type="ARBA" id="ARBA00022741"/>
    </source>
</evidence>
<comment type="similarity">
    <text evidence="2">In the N-terminal section; belongs to the phytochrome family.</text>
</comment>
<feature type="transmembrane region" description="Helical" evidence="12">
    <location>
        <begin position="366"/>
        <end position="387"/>
    </location>
</feature>
<evidence type="ECO:0000313" key="16">
    <source>
        <dbReference type="Proteomes" id="UP000621560"/>
    </source>
</evidence>
<dbReference type="InterPro" id="IPR004358">
    <property type="entry name" value="Sig_transdc_His_kin-like_C"/>
</dbReference>
<keyword evidence="16" id="KW-1185">Reference proteome</keyword>
<feature type="transmembrane region" description="Helical" evidence="12">
    <location>
        <begin position="310"/>
        <end position="328"/>
    </location>
</feature>
<evidence type="ECO:0000256" key="9">
    <source>
        <dbReference type="ARBA" id="ARBA00023012"/>
    </source>
</evidence>
<reference evidence="15" key="1">
    <citation type="submission" date="2020-09" db="EMBL/GenBank/DDBJ databases">
        <title>A novel bacterium of genus Paenibacillus, isolated from South China Sea.</title>
        <authorList>
            <person name="Huang H."/>
            <person name="Mo K."/>
            <person name="Hu Y."/>
        </authorList>
    </citation>
    <scope>NUCLEOTIDE SEQUENCE</scope>
    <source>
        <strain evidence="15">IB182496</strain>
    </source>
</reference>
<proteinExistence type="inferred from homology"/>
<comment type="caution">
    <text evidence="15">The sequence shown here is derived from an EMBL/GenBank/DDBJ whole genome shotgun (WGS) entry which is preliminary data.</text>
</comment>
<dbReference type="InterPro" id="IPR010559">
    <property type="entry name" value="Sig_transdc_His_kin_internal"/>
</dbReference>
<dbReference type="InterPro" id="IPR008979">
    <property type="entry name" value="Galactose-bd-like_sf"/>
</dbReference>
<keyword evidence="8" id="KW-0067">ATP-binding</keyword>
<dbReference type="GO" id="GO:0009927">
    <property type="term" value="F:histidine phosphotransfer kinase activity"/>
    <property type="evidence" value="ECO:0007669"/>
    <property type="project" value="TreeGrafter"/>
</dbReference>
<feature type="modified residue" description="4-aspartylphosphate" evidence="11">
    <location>
        <position position="764"/>
    </location>
</feature>
<evidence type="ECO:0000256" key="10">
    <source>
        <dbReference type="ARBA" id="ARBA00074306"/>
    </source>
</evidence>
<dbReference type="PANTHER" id="PTHR43047:SF72">
    <property type="entry name" value="OSMOSENSING HISTIDINE PROTEIN KINASE SLN1"/>
    <property type="match status" value="1"/>
</dbReference>
<dbReference type="GO" id="GO:0005524">
    <property type="term" value="F:ATP binding"/>
    <property type="evidence" value="ECO:0007669"/>
    <property type="project" value="UniProtKB-KW"/>
</dbReference>
<dbReference type="PROSITE" id="PS50109">
    <property type="entry name" value="HIS_KIN"/>
    <property type="match status" value="2"/>
</dbReference>
<evidence type="ECO:0000256" key="4">
    <source>
        <dbReference type="ARBA" id="ARBA00022553"/>
    </source>
</evidence>
<dbReference type="EMBL" id="JACXIZ010000010">
    <property type="protein sequence ID" value="MBD2844317.1"/>
    <property type="molecule type" value="Genomic_DNA"/>
</dbReference>
<dbReference type="SUPFAM" id="SSF55874">
    <property type="entry name" value="ATPase domain of HSP90 chaperone/DNA topoisomerase II/histidine kinase"/>
    <property type="match status" value="2"/>
</dbReference>
<dbReference type="PROSITE" id="PS50110">
    <property type="entry name" value="RESPONSE_REGULATORY"/>
    <property type="match status" value="1"/>
</dbReference>
<dbReference type="SMART" id="SM00448">
    <property type="entry name" value="REC"/>
    <property type="match status" value="1"/>
</dbReference>
<dbReference type="InterPro" id="IPR001789">
    <property type="entry name" value="Sig_transdc_resp-reg_receiver"/>
</dbReference>
<keyword evidence="9" id="KW-0902">Two-component regulatory system</keyword>
<dbReference type="InterPro" id="IPR005467">
    <property type="entry name" value="His_kinase_dom"/>
</dbReference>
<dbReference type="Pfam" id="PF00072">
    <property type="entry name" value="Response_reg"/>
    <property type="match status" value="1"/>
</dbReference>
<dbReference type="FunFam" id="3.30.565.10:FF:000010">
    <property type="entry name" value="Sensor histidine kinase RcsC"/>
    <property type="match status" value="1"/>
</dbReference>
<dbReference type="Gene3D" id="3.40.50.2300">
    <property type="match status" value="1"/>
</dbReference>
<dbReference type="SMART" id="SM00388">
    <property type="entry name" value="HisKA"/>
    <property type="match status" value="1"/>
</dbReference>
<organism evidence="15 16">
    <name type="scientific">Paenibacillus sabuli</name>
    <dbReference type="NCBI Taxonomy" id="2772509"/>
    <lineage>
        <taxon>Bacteria</taxon>
        <taxon>Bacillati</taxon>
        <taxon>Bacillota</taxon>
        <taxon>Bacilli</taxon>
        <taxon>Bacillales</taxon>
        <taxon>Paenibacillaceae</taxon>
        <taxon>Paenibacillus</taxon>
    </lineage>
</organism>
<sequence>MWQDNKRSASVIGMLFIVVLAISSVVLLPGFIKQKDQQAPHVENGVMDLTQWDFQSAGKIKLVGTWAFYWKRLLTSDDFKRQDWEHIADYVNVPSVWNTYQWEGRPLPGQGYATYRLRVKTDGRPDALSLNIPTVSTAYTVMIDGKIVAEGGKVATEKERAVAAYSPQIIRFQPDAREFEIVVQVSNYLYARGGIWNAMNLGTVEQIENSALVEFAINMIILGSTLIMGIYHIVVFIQRRTNRSALYFGLICLLVVIRMLSMKEIFIQHLLPGIDIRLLIFNEYIAYYGGITLTTMFLRELYPDEFAKKMIRPLVGIGCVFILTVIFLPAELYTQWTSGFHLFVLLCCSYYLFGFIQAIRRKRSGAGLQITGAVILMVTMVHDILLLQDPSGSMIQFSADTQLFPFGMFALILIEATELARRFSNAFRTIESMSERLLSLDRLKDEFLANTSHELKTPVHGILNLSQSVLEGASARLSELEKGNMHAIVSICRRLVNLINDILDLSQLKNGELVLKRGTVDVRSILNVVLDMFRHLAGDKQVTFVNELPVDVPHVVADEDRLHQVLYNLIGNALKFTNEGEIRVTTRERDNWLEIAVHDTGIGIPENRLDTIFESYEQADQTIALEYGGTGLGLNITKRLVELHGGTIGVTSEAGKGSIFTFTLPVANEVNSPTADQAVLDELPHGLTVGLTVLTAEAGDPMGERLQSNADRTFTILIADDDPINRQVLTTLLSSDNYAVIGVSNGTKALEELERQRVDLAVIDLMMPGLSGYEVCRSIRERYTLSELPVLLLTARNRSEDIIAAFEAGVNDFVSKPVEAGELRARIRTLLNLKASVGELINSEMAFLQAQIKPHFLFNAITTIILVTYTDVDKAQALLVNLSHYLRGSFDFQNREQLVPISKEVELVHAYLKIEKARFGERLQVKLDVDEHIQRDIPPLIIQPIVENAVRHGAMRQTDTGSIHISIQADEEGVVIRVTDDGPGMPEAVLTMLKEKKHGRRGVGLINIERRLQHSFGSGLEIDAAYGRGTKVTIRIPAR</sequence>
<dbReference type="Proteomes" id="UP000621560">
    <property type="component" value="Unassembled WGS sequence"/>
</dbReference>
<dbReference type="Pfam" id="PF00512">
    <property type="entry name" value="HisKA"/>
    <property type="match status" value="1"/>
</dbReference>
<feature type="domain" description="Histidine kinase" evidence="13">
    <location>
        <begin position="450"/>
        <end position="668"/>
    </location>
</feature>
<evidence type="ECO:0000259" key="14">
    <source>
        <dbReference type="PROSITE" id="PS50110"/>
    </source>
</evidence>
<dbReference type="InterPro" id="IPR036890">
    <property type="entry name" value="HATPase_C_sf"/>
</dbReference>
<dbReference type="EC" id="2.7.13.3" evidence="3"/>
<dbReference type="PANTHER" id="PTHR43047">
    <property type="entry name" value="TWO-COMPONENT HISTIDINE PROTEIN KINASE"/>
    <property type="match status" value="1"/>
</dbReference>
<evidence type="ECO:0000256" key="12">
    <source>
        <dbReference type="SAM" id="Phobius"/>
    </source>
</evidence>
<dbReference type="InterPro" id="IPR036097">
    <property type="entry name" value="HisK_dim/P_sf"/>
</dbReference>
<evidence type="ECO:0000313" key="15">
    <source>
        <dbReference type="EMBL" id="MBD2844317.1"/>
    </source>
</evidence>
<feature type="transmembrane region" description="Helical" evidence="12">
    <location>
        <begin position="12"/>
        <end position="32"/>
    </location>
</feature>
<feature type="domain" description="Response regulatory" evidence="14">
    <location>
        <begin position="715"/>
        <end position="831"/>
    </location>
</feature>
<keyword evidence="12" id="KW-0812">Transmembrane</keyword>
<dbReference type="InterPro" id="IPR011623">
    <property type="entry name" value="7TMR_DISM_rcpt_extracell_dom1"/>
</dbReference>
<dbReference type="SMART" id="SM00387">
    <property type="entry name" value="HATPase_c"/>
    <property type="match status" value="2"/>
</dbReference>
<evidence type="ECO:0000256" key="2">
    <source>
        <dbReference type="ARBA" id="ARBA00006402"/>
    </source>
</evidence>
<feature type="transmembrane region" description="Helical" evidence="12">
    <location>
        <begin position="244"/>
        <end position="261"/>
    </location>
</feature>
<dbReference type="InterPro" id="IPR003594">
    <property type="entry name" value="HATPase_dom"/>
</dbReference>
<dbReference type="Gene3D" id="1.10.287.130">
    <property type="match status" value="1"/>
</dbReference>
<keyword evidence="7" id="KW-0418">Kinase</keyword>
<evidence type="ECO:0000256" key="1">
    <source>
        <dbReference type="ARBA" id="ARBA00000085"/>
    </source>
</evidence>